<dbReference type="InterPro" id="IPR026960">
    <property type="entry name" value="RVT-Znf"/>
</dbReference>
<dbReference type="PANTHER" id="PTHR31286:SF179">
    <property type="entry name" value="RNASE H TYPE-1 DOMAIN-CONTAINING PROTEIN"/>
    <property type="match status" value="1"/>
</dbReference>
<sequence>MAVPSPSNPWFPSKESTSRSFKEVLEGSSSVAKIDFVHSTVKGIPALLIDDSIVTKLAAPFSFTLVGKFMLRRPNIDIIRKFFFNLKLSAAFSVGLMDQKHIAIQLSNDLDYSRIFSRRVYYIMGCQMRLLKWTPDFDVREESPIAPVWISFPNLRLHFFNNQVLFALASIFGRPLQTDQATSLITRPSVARVLVELDVSKKQPKEVWLGSEMNGYFQKVVFENLPSFCAHCKMHGHLMSDCFILHPTLRNIKDRGQKLIINKDGETNTGSDPPILAPDSIVLHCPLVEGNVDIGNNDQGYADTQEVNIVGKDGEKENFDEQMLALLKPDGSLSKMVPTENKFDLLLCADLLPDNSNVQNMGTEESIEEGELVGSPIAMSSVGFGKEHSTKDQVNSDKFLIWNIRGIGCPSSRIRVKNLCRIHNISLLVILEPFISVTKLGTTSSTLGFKHSYANITNKIWVMWKDSLAIDIVGDFNQVLHCHLKISNLSLYASFIYASSFYLVRKHLWKSLTDFCDNIDGPWFVGGDFNAICNSSERLGGRPPNPLAMDDFNNMIMECSLFDVGFSGNTFTWNRGCMWQRLDRILFNSNWVNSLYNTAIEHLSNTLSDHSPLLMSFQDCQSQVGFSFRFQNMWLLNEDFLSMVMENWEAPIFPNNEVCGMKRLWLKLKRLKYKLVWWNKTVFKNIFSNILIAEDLVNKLDSICQKDPSTINSKNLQDAKNSLFLLQDQEEVFWRQKAASKHLLDGDRNTKYFHAVVKNNRARSFINKIIDGNGNDIEGSDNIANSAGRKKSFLFDDLITSIRKKLTSWDFHLLSFGGRLTLIKSVLSSFPIYKFQTMFPTNDVCNRVEILFNKFFWRGKSNSSKIIWSSWSKCCGAIKEGAFGCKSLGELAHAFSCKLWFKFRTQKCVWSQFMLAKYCGDKHPSLSTFKKGDSRVWNRLCGIKWQMEPLIRWDIGNANMFLWQDIWMDNISIDHLLNTISISTTKVKDFINDGNWDIDKLADNLPDWIVQRILNSPINLENEDKLMFALTNTTSFSIKKIWNHFRTKLPSSKIYSMIWHRNIPMTVSVFLWRLLHNFIPSDDLLIDKGFYVVSKCQCCFHVENIAHIFVSGPIAVKLWVHFQGIFNVNLFNPGLSIRDLIIKWFSKDNGHITHLVCALIVWNLWVARNCARFNGTSMEANKRITLIQDKVNRLYKVKMLANKHFKGFNSSAVSFGIFIS</sequence>
<comment type="caution">
    <text evidence="4">The sequence shown here is derived from an EMBL/GenBank/DDBJ whole genome shotgun (WGS) entry which is preliminary data.</text>
</comment>
<evidence type="ECO:0000259" key="3">
    <source>
        <dbReference type="Pfam" id="PF14111"/>
    </source>
</evidence>
<proteinExistence type="predicted"/>
<feature type="domain" description="Endonuclease/exonuclease/phosphatase" evidence="1">
    <location>
        <begin position="402"/>
        <end position="610"/>
    </location>
</feature>
<evidence type="ECO:0000259" key="2">
    <source>
        <dbReference type="Pfam" id="PF13966"/>
    </source>
</evidence>
<evidence type="ECO:0000259" key="1">
    <source>
        <dbReference type="Pfam" id="PF03372"/>
    </source>
</evidence>
<dbReference type="PANTHER" id="PTHR31286">
    <property type="entry name" value="GLYCINE-RICH CELL WALL STRUCTURAL PROTEIN 1.8-LIKE"/>
    <property type="match status" value="1"/>
</dbReference>
<reference evidence="4 5" key="1">
    <citation type="journal article" date="2024" name="Plant Biotechnol. J.">
        <title>Dendrobium thyrsiflorum genome and its molecular insights into genes involved in important horticultural traits.</title>
        <authorList>
            <person name="Chen B."/>
            <person name="Wang J.Y."/>
            <person name="Zheng P.J."/>
            <person name="Li K.L."/>
            <person name="Liang Y.M."/>
            <person name="Chen X.F."/>
            <person name="Zhang C."/>
            <person name="Zhao X."/>
            <person name="He X."/>
            <person name="Zhang G.Q."/>
            <person name="Liu Z.J."/>
            <person name="Xu Q."/>
        </authorList>
    </citation>
    <scope>NUCLEOTIDE SEQUENCE [LARGE SCALE GENOMIC DNA]</scope>
    <source>
        <strain evidence="4">GZMU011</strain>
    </source>
</reference>
<accession>A0ABD0VKN2</accession>
<dbReference type="Pfam" id="PF03372">
    <property type="entry name" value="Exo_endo_phos"/>
    <property type="match status" value="1"/>
</dbReference>
<dbReference type="Pfam" id="PF14111">
    <property type="entry name" value="DUF4283"/>
    <property type="match status" value="1"/>
</dbReference>
<name>A0ABD0VKN2_DENTH</name>
<dbReference type="AlphaFoldDB" id="A0ABD0VKN2"/>
<organism evidence="4 5">
    <name type="scientific">Dendrobium thyrsiflorum</name>
    <name type="common">Pinecone-like raceme dendrobium</name>
    <name type="synonym">Orchid</name>
    <dbReference type="NCBI Taxonomy" id="117978"/>
    <lineage>
        <taxon>Eukaryota</taxon>
        <taxon>Viridiplantae</taxon>
        <taxon>Streptophyta</taxon>
        <taxon>Embryophyta</taxon>
        <taxon>Tracheophyta</taxon>
        <taxon>Spermatophyta</taxon>
        <taxon>Magnoliopsida</taxon>
        <taxon>Liliopsida</taxon>
        <taxon>Asparagales</taxon>
        <taxon>Orchidaceae</taxon>
        <taxon>Epidendroideae</taxon>
        <taxon>Malaxideae</taxon>
        <taxon>Dendrobiinae</taxon>
        <taxon>Dendrobium</taxon>
    </lineage>
</organism>
<evidence type="ECO:0000313" key="4">
    <source>
        <dbReference type="EMBL" id="KAL0925310.1"/>
    </source>
</evidence>
<dbReference type="Proteomes" id="UP001552299">
    <property type="component" value="Unassembled WGS sequence"/>
</dbReference>
<protein>
    <recommendedName>
        <fullName evidence="6">Reverse transcriptase zinc-binding domain-containing protein</fullName>
    </recommendedName>
</protein>
<dbReference type="InterPro" id="IPR025558">
    <property type="entry name" value="DUF4283"/>
</dbReference>
<keyword evidence="5" id="KW-1185">Reference proteome</keyword>
<dbReference type="SUPFAM" id="SSF56219">
    <property type="entry name" value="DNase I-like"/>
    <property type="match status" value="1"/>
</dbReference>
<feature type="domain" description="Reverse transcriptase zinc-binding" evidence="2">
    <location>
        <begin position="1036"/>
        <end position="1119"/>
    </location>
</feature>
<dbReference type="Gene3D" id="3.60.10.10">
    <property type="entry name" value="Endonuclease/exonuclease/phosphatase"/>
    <property type="match status" value="1"/>
</dbReference>
<feature type="domain" description="DUF4283" evidence="3">
    <location>
        <begin position="61"/>
        <end position="139"/>
    </location>
</feature>
<evidence type="ECO:0008006" key="6">
    <source>
        <dbReference type="Google" id="ProtNLM"/>
    </source>
</evidence>
<dbReference type="EMBL" id="JANQDX010000004">
    <property type="protein sequence ID" value="KAL0925310.1"/>
    <property type="molecule type" value="Genomic_DNA"/>
</dbReference>
<dbReference type="Pfam" id="PF13966">
    <property type="entry name" value="zf-RVT"/>
    <property type="match status" value="1"/>
</dbReference>
<gene>
    <name evidence="4" type="ORF">M5K25_003631</name>
</gene>
<evidence type="ECO:0000313" key="5">
    <source>
        <dbReference type="Proteomes" id="UP001552299"/>
    </source>
</evidence>
<dbReference type="InterPro" id="IPR040256">
    <property type="entry name" value="At4g02000-like"/>
</dbReference>
<dbReference type="InterPro" id="IPR005135">
    <property type="entry name" value="Endo/exonuclease/phosphatase"/>
</dbReference>
<dbReference type="InterPro" id="IPR036691">
    <property type="entry name" value="Endo/exonu/phosph_ase_sf"/>
</dbReference>